<evidence type="ECO:0000313" key="1">
    <source>
        <dbReference type="EMBL" id="MEN7433624.1"/>
    </source>
</evidence>
<keyword evidence="2" id="KW-1185">Reference proteome</keyword>
<accession>A0ABV0CR26</accession>
<name>A0ABV0CR26_9NEIS</name>
<dbReference type="EMBL" id="JAYFSJ010000023">
    <property type="protein sequence ID" value="MEN7433624.1"/>
    <property type="molecule type" value="Genomic_DNA"/>
</dbReference>
<organism evidence="1 2">
    <name type="scientific">Chromobacterium indicum</name>
    <dbReference type="NCBI Taxonomy" id="3110228"/>
    <lineage>
        <taxon>Bacteria</taxon>
        <taxon>Pseudomonadati</taxon>
        <taxon>Pseudomonadota</taxon>
        <taxon>Betaproteobacteria</taxon>
        <taxon>Neisseriales</taxon>
        <taxon>Chromobacteriaceae</taxon>
        <taxon>Chromobacterium</taxon>
    </lineage>
</organism>
<gene>
    <name evidence="1" type="ORF">VA599_23040</name>
</gene>
<reference evidence="1 2" key="1">
    <citation type="submission" date="2023-12" db="EMBL/GenBank/DDBJ databases">
        <title>Chromobacterium sp. strain TRC.1.1.SA producing antimicrobial pigment.</title>
        <authorList>
            <person name="Verma N."/>
            <person name="Choksket S."/>
            <person name="Pinnaka A.K."/>
            <person name="Korpole S."/>
        </authorList>
    </citation>
    <scope>NUCLEOTIDE SEQUENCE [LARGE SCALE GENOMIC DNA]</scope>
    <source>
        <strain evidence="1 2">TRC1.1.SA</strain>
    </source>
</reference>
<comment type="caution">
    <text evidence="1">The sequence shown here is derived from an EMBL/GenBank/DDBJ whole genome shotgun (WGS) entry which is preliminary data.</text>
</comment>
<dbReference type="RefSeq" id="WP_346790826.1">
    <property type="nucleotide sequence ID" value="NZ_JAYFSJ010000023.1"/>
</dbReference>
<proteinExistence type="predicted"/>
<sequence>MKIPLPSIADQQQFINEQATRQAIATLEENLKAPKLPPQDEIDENQYSRAHLLREGEGWEQPHPDIVCAYFRHFQKHFPQFNSDNSLAALLGTHGHRVREFKQGKKMSYGIWRKFLVITGRAPQEVLKVLARMN</sequence>
<dbReference type="Proteomes" id="UP001405405">
    <property type="component" value="Unassembled WGS sequence"/>
</dbReference>
<protein>
    <submittedName>
        <fullName evidence="1">Uncharacterized protein</fullName>
    </submittedName>
</protein>
<evidence type="ECO:0000313" key="2">
    <source>
        <dbReference type="Proteomes" id="UP001405405"/>
    </source>
</evidence>